<proteinExistence type="predicted"/>
<evidence type="ECO:0000313" key="5">
    <source>
        <dbReference type="Proteomes" id="UP000306378"/>
    </source>
</evidence>
<dbReference type="InterPro" id="IPR036271">
    <property type="entry name" value="Tet_transcr_reg_TetR-rel_C_sf"/>
</dbReference>
<dbReference type="PRINTS" id="PR00455">
    <property type="entry name" value="HTHTETR"/>
</dbReference>
<dbReference type="EMBL" id="VBUT01000004">
    <property type="protein sequence ID" value="TLF78673.1"/>
    <property type="molecule type" value="Genomic_DNA"/>
</dbReference>
<comment type="caution">
    <text evidence="4">The sequence shown here is derived from an EMBL/GenBank/DDBJ whole genome shotgun (WGS) entry which is preliminary data.</text>
</comment>
<protein>
    <submittedName>
        <fullName evidence="4">TetR/AcrR family transcriptional regulator</fullName>
    </submittedName>
</protein>
<evidence type="ECO:0000256" key="1">
    <source>
        <dbReference type="ARBA" id="ARBA00023125"/>
    </source>
</evidence>
<gene>
    <name evidence="4" type="ORF">FEK34_12830</name>
</gene>
<feature type="DNA-binding region" description="H-T-H motif" evidence="2">
    <location>
        <begin position="49"/>
        <end position="68"/>
    </location>
</feature>
<dbReference type="InterPro" id="IPR001647">
    <property type="entry name" value="HTH_TetR"/>
</dbReference>
<dbReference type="GO" id="GO:0003677">
    <property type="term" value="F:DNA binding"/>
    <property type="evidence" value="ECO:0007669"/>
    <property type="project" value="UniProtKB-UniRule"/>
</dbReference>
<dbReference type="PANTHER" id="PTHR30328:SF54">
    <property type="entry name" value="HTH-TYPE TRANSCRIPTIONAL REPRESSOR SCO4008"/>
    <property type="match status" value="1"/>
</dbReference>
<name>A0A5R8NSN7_9NOCA</name>
<evidence type="ECO:0000313" key="4">
    <source>
        <dbReference type="EMBL" id="TLF78673.1"/>
    </source>
</evidence>
<dbReference type="Pfam" id="PF00440">
    <property type="entry name" value="TetR_N"/>
    <property type="match status" value="1"/>
</dbReference>
<dbReference type="Gene3D" id="1.10.357.10">
    <property type="entry name" value="Tetracycline Repressor, domain 2"/>
    <property type="match status" value="1"/>
</dbReference>
<dbReference type="SUPFAM" id="SSF48498">
    <property type="entry name" value="Tetracyclin repressor-like, C-terminal domain"/>
    <property type="match status" value="1"/>
</dbReference>
<dbReference type="SUPFAM" id="SSF46689">
    <property type="entry name" value="Homeodomain-like"/>
    <property type="match status" value="1"/>
</dbReference>
<reference evidence="4 5" key="1">
    <citation type="submission" date="2019-05" db="EMBL/GenBank/DDBJ databases">
        <title>Genomes sequences of two Nocardia cyriacigeorgica environmental isolates, type strains Nocardia asteroides ATCC 19247 and Nocardia cyriacigeorgica DSM 44484.</title>
        <authorList>
            <person name="Vautrin F."/>
            <person name="Bergeron E."/>
            <person name="Dubost A."/>
            <person name="Abrouk D."/>
            <person name="Rodriguez Nava V."/>
            <person name="Pujic P."/>
        </authorList>
    </citation>
    <scope>NUCLEOTIDE SEQUENCE [LARGE SCALE GENOMIC DNA]</scope>
    <source>
        <strain evidence="4 5">EML 446</strain>
    </source>
</reference>
<feature type="domain" description="HTH tetR-type" evidence="3">
    <location>
        <begin position="26"/>
        <end position="86"/>
    </location>
</feature>
<dbReference type="InterPro" id="IPR009057">
    <property type="entry name" value="Homeodomain-like_sf"/>
</dbReference>
<dbReference type="PROSITE" id="PS50977">
    <property type="entry name" value="HTH_TETR_2"/>
    <property type="match status" value="1"/>
</dbReference>
<organism evidence="4 5">
    <name type="scientific">Nocardia cyriacigeorgica</name>
    <dbReference type="NCBI Taxonomy" id="135487"/>
    <lineage>
        <taxon>Bacteria</taxon>
        <taxon>Bacillati</taxon>
        <taxon>Actinomycetota</taxon>
        <taxon>Actinomycetes</taxon>
        <taxon>Mycobacteriales</taxon>
        <taxon>Nocardiaceae</taxon>
        <taxon>Nocardia</taxon>
    </lineage>
</organism>
<dbReference type="AlphaFoldDB" id="A0A5R8NSN7"/>
<sequence length="211" mass="23234">MTRLDRTVQPTSWVDCYPGRMPRDSARTKQLLLEAAHAEFAEHGIAGARVDRIAAAAGCNKERIYGHFGNKEALFSAVLAAAMLRLADTVKPGESSAADLVRRVFDYHRADPSLLRLLMFEALYYGDTLADSNVHRRDWYAQVKATLVERTGLPEQEIGRTLLTLVGLGAWPIAMPQLVRLFLGDAASTDDEMAGLRDFLAAFADRAAELA</sequence>
<accession>A0A5R8NSN7</accession>
<keyword evidence="1 2" id="KW-0238">DNA-binding</keyword>
<dbReference type="PANTHER" id="PTHR30328">
    <property type="entry name" value="TRANSCRIPTIONAL REPRESSOR"/>
    <property type="match status" value="1"/>
</dbReference>
<dbReference type="GO" id="GO:0006355">
    <property type="term" value="P:regulation of DNA-templated transcription"/>
    <property type="evidence" value="ECO:0007669"/>
    <property type="project" value="UniProtKB-ARBA"/>
</dbReference>
<dbReference type="InterPro" id="IPR050109">
    <property type="entry name" value="HTH-type_TetR-like_transc_reg"/>
</dbReference>
<evidence type="ECO:0000259" key="3">
    <source>
        <dbReference type="PROSITE" id="PS50977"/>
    </source>
</evidence>
<dbReference type="Proteomes" id="UP000306378">
    <property type="component" value="Unassembled WGS sequence"/>
</dbReference>
<evidence type="ECO:0000256" key="2">
    <source>
        <dbReference type="PROSITE-ProRule" id="PRU00335"/>
    </source>
</evidence>